<dbReference type="EMBL" id="LR134182">
    <property type="protein sequence ID" value="VEB42721.1"/>
    <property type="molecule type" value="Genomic_DNA"/>
</dbReference>
<dbReference type="AlphaFoldDB" id="A0A3S4HMA1"/>
<feature type="transmembrane region" description="Helical" evidence="1">
    <location>
        <begin position="21"/>
        <end position="42"/>
    </location>
</feature>
<dbReference type="SUPFAM" id="SSF103473">
    <property type="entry name" value="MFS general substrate transporter"/>
    <property type="match status" value="1"/>
</dbReference>
<keyword evidence="1" id="KW-1133">Transmembrane helix</keyword>
<organism evidence="2 3">
    <name type="scientific">Chromobacterium violaceum</name>
    <dbReference type="NCBI Taxonomy" id="536"/>
    <lineage>
        <taxon>Bacteria</taxon>
        <taxon>Pseudomonadati</taxon>
        <taxon>Pseudomonadota</taxon>
        <taxon>Betaproteobacteria</taxon>
        <taxon>Neisseriales</taxon>
        <taxon>Chromobacteriaceae</taxon>
        <taxon>Chromobacterium</taxon>
    </lineage>
</organism>
<name>A0A3S4HMA1_CHRVL</name>
<evidence type="ECO:0000256" key="1">
    <source>
        <dbReference type="SAM" id="Phobius"/>
    </source>
</evidence>
<dbReference type="Proteomes" id="UP000275777">
    <property type="component" value="Chromosome"/>
</dbReference>
<evidence type="ECO:0000313" key="2">
    <source>
        <dbReference type="EMBL" id="VEB42721.1"/>
    </source>
</evidence>
<gene>
    <name evidence="2" type="ORF">NCTC9695_03171</name>
</gene>
<keyword evidence="1" id="KW-0812">Transmembrane</keyword>
<proteinExistence type="predicted"/>
<sequence>MPEPVGRSLWADGLALLRMPSFMAVLMMIFLTNGYFSAITTWLEPILARSGVHAQTSGLVVVFMLAGGVVELR</sequence>
<feature type="transmembrane region" description="Helical" evidence="1">
    <location>
        <begin position="54"/>
        <end position="72"/>
    </location>
</feature>
<evidence type="ECO:0000313" key="3">
    <source>
        <dbReference type="Proteomes" id="UP000275777"/>
    </source>
</evidence>
<reference evidence="2 3" key="1">
    <citation type="submission" date="2018-12" db="EMBL/GenBank/DDBJ databases">
        <authorList>
            <consortium name="Pathogen Informatics"/>
        </authorList>
    </citation>
    <scope>NUCLEOTIDE SEQUENCE [LARGE SCALE GENOMIC DNA]</scope>
    <source>
        <strain evidence="2 3">NCTC9695</strain>
    </source>
</reference>
<dbReference type="InterPro" id="IPR036259">
    <property type="entry name" value="MFS_trans_sf"/>
</dbReference>
<accession>A0A3S4HMA1</accession>
<protein>
    <recommendedName>
        <fullName evidence="4">MFS transporter</fullName>
    </recommendedName>
</protein>
<keyword evidence="1" id="KW-0472">Membrane</keyword>
<evidence type="ECO:0008006" key="4">
    <source>
        <dbReference type="Google" id="ProtNLM"/>
    </source>
</evidence>